<dbReference type="AlphaFoldDB" id="A0A2U9GJ17"/>
<name>A0A2U9GJ17_9STRA</name>
<dbReference type="EMBL" id="MG182051">
    <property type="protein sequence ID" value="AWQ64293.1"/>
    <property type="molecule type" value="Genomic_DNA"/>
</dbReference>
<dbReference type="GeneID" id="36957575"/>
<feature type="transmembrane region" description="Helical" evidence="6">
    <location>
        <begin position="106"/>
        <end position="129"/>
    </location>
</feature>
<dbReference type="InterPro" id="IPR002033">
    <property type="entry name" value="TatC"/>
</dbReference>
<feature type="transmembrane region" description="Helical" evidence="6">
    <location>
        <begin position="73"/>
        <end position="94"/>
    </location>
</feature>
<feature type="transmembrane region" description="Helical" evidence="6">
    <location>
        <begin position="213"/>
        <end position="232"/>
    </location>
</feature>
<feature type="transmembrane region" description="Helical" evidence="6">
    <location>
        <begin position="12"/>
        <end position="30"/>
    </location>
</feature>
<comment type="similarity">
    <text evidence="2">Belongs to the TatC family.</text>
</comment>
<evidence type="ECO:0000256" key="2">
    <source>
        <dbReference type="ARBA" id="ARBA00008882"/>
    </source>
</evidence>
<evidence type="ECO:0000256" key="1">
    <source>
        <dbReference type="ARBA" id="ARBA00004141"/>
    </source>
</evidence>
<dbReference type="Pfam" id="PF00902">
    <property type="entry name" value="TatC"/>
    <property type="match status" value="1"/>
</dbReference>
<feature type="transmembrane region" description="Helical" evidence="6">
    <location>
        <begin position="191"/>
        <end position="207"/>
    </location>
</feature>
<keyword evidence="5 6" id="KW-0472">Membrane</keyword>
<dbReference type="RefSeq" id="YP_009495563.1">
    <property type="nucleotide sequence ID" value="NC_037990.1"/>
</dbReference>
<dbReference type="PANTHER" id="PTHR30371:SF0">
    <property type="entry name" value="SEC-INDEPENDENT PROTEIN TRANSLOCASE PROTEIN TATC, CHLOROPLASTIC-RELATED"/>
    <property type="match status" value="1"/>
</dbReference>
<evidence type="ECO:0000256" key="6">
    <source>
        <dbReference type="SAM" id="Phobius"/>
    </source>
</evidence>
<keyword evidence="3 6" id="KW-0812">Transmembrane</keyword>
<feature type="transmembrane region" description="Helical" evidence="6">
    <location>
        <begin position="163"/>
        <end position="184"/>
    </location>
</feature>
<accession>A0A2U9GJ17</accession>
<reference evidence="7" key="1">
    <citation type="journal article" date="2018" name="Genome Biol. Evol.">
        <title>Recurrent loss, horizontal transfer, and the obscure origins of mitochondrial introns in diatoms (Bacillariophyta).</title>
        <authorList>
            <person name="Guillory W.X."/>
            <person name="Onyshchenko A."/>
            <person name="Ruck E.C."/>
            <person name="Parks M."/>
            <person name="Nakov T."/>
            <person name="Wickett N.J."/>
            <person name="Alverson A.J."/>
        </authorList>
    </citation>
    <scope>NUCLEOTIDE SEQUENCE</scope>
    <source>
        <strain evidence="7">4</strain>
    </source>
</reference>
<comment type="subcellular location">
    <subcellularLocation>
        <location evidence="1">Membrane</location>
        <topology evidence="1">Multi-pass membrane protein</topology>
    </subcellularLocation>
</comment>
<sequence>MLYKYYNEIKNRILVIIICWIFSLTLCYIYKEAILFMLIDSSNSFLSFNIKPHFIFTNITEIFYVYLELSVFITNQITILILLYQTLMFFSLGLYKFEYRKLKLSLQIFIISWLVSTILLYKIIIPFSWNFFLHFQNHLNTLQPISFFFEARLIEYFHYITNLYYICLINCQFLAVLIIVLTSLSKQLKKTLRKLFYLMFVVFSTIITPPDVLSQVGISVGLILIYELLILIEQIKINMVTS</sequence>
<geneLocation type="mitochondrion" evidence="7"/>
<evidence type="ECO:0000256" key="4">
    <source>
        <dbReference type="ARBA" id="ARBA00022989"/>
    </source>
</evidence>
<keyword evidence="4 6" id="KW-1133">Transmembrane helix</keyword>
<gene>
    <name evidence="7" type="primary">tatC</name>
    <name evidence="7" type="ORF">CP953_m13</name>
</gene>
<dbReference type="PANTHER" id="PTHR30371">
    <property type="entry name" value="SEC-INDEPENDENT PROTEIN TRANSLOCASE PROTEIN TATC"/>
    <property type="match status" value="1"/>
</dbReference>
<evidence type="ECO:0000256" key="3">
    <source>
        <dbReference type="ARBA" id="ARBA00022692"/>
    </source>
</evidence>
<dbReference type="GO" id="GO:0043953">
    <property type="term" value="P:protein transport by the Tat complex"/>
    <property type="evidence" value="ECO:0007669"/>
    <property type="project" value="TreeGrafter"/>
</dbReference>
<evidence type="ECO:0000313" key="7">
    <source>
        <dbReference type="EMBL" id="AWQ64293.1"/>
    </source>
</evidence>
<proteinExistence type="inferred from homology"/>
<dbReference type="GO" id="GO:0065002">
    <property type="term" value="P:intracellular protein transmembrane transport"/>
    <property type="evidence" value="ECO:0007669"/>
    <property type="project" value="TreeGrafter"/>
</dbReference>
<evidence type="ECO:0000256" key="5">
    <source>
        <dbReference type="ARBA" id="ARBA00023136"/>
    </source>
</evidence>
<dbReference type="GO" id="GO:0009977">
    <property type="term" value="F:proton motive force dependent protein transmembrane transporter activity"/>
    <property type="evidence" value="ECO:0007669"/>
    <property type="project" value="TreeGrafter"/>
</dbReference>
<organism evidence="7">
    <name type="scientific">Nitzschia sp.</name>
    <name type="common">in: diatoms</name>
    <dbReference type="NCBI Taxonomy" id="1884248"/>
    <lineage>
        <taxon>Eukaryota</taxon>
        <taxon>Sar</taxon>
        <taxon>Stramenopiles</taxon>
        <taxon>Ochrophyta</taxon>
        <taxon>Bacillariophyta</taxon>
        <taxon>Bacillariophyceae</taxon>
        <taxon>Bacillariophycidae</taxon>
        <taxon>Bacillariales</taxon>
        <taxon>Bacillariaceae</taxon>
        <taxon>Nitzschia</taxon>
    </lineage>
</organism>
<keyword evidence="7" id="KW-0496">Mitochondrion</keyword>
<dbReference type="GO" id="GO:0033281">
    <property type="term" value="C:TAT protein transport complex"/>
    <property type="evidence" value="ECO:0007669"/>
    <property type="project" value="TreeGrafter"/>
</dbReference>
<protein>
    <submittedName>
        <fullName evidence="7">TatC</fullName>
    </submittedName>
</protein>